<evidence type="ECO:0000256" key="8">
    <source>
        <dbReference type="ARBA" id="ARBA00022840"/>
    </source>
</evidence>
<feature type="domain" description="Protein kinase" evidence="14">
    <location>
        <begin position="29"/>
        <end position="280"/>
    </location>
</feature>
<comment type="catalytic activity">
    <reaction evidence="11">
        <text>L-threonyl-[protein] + ATP = O-phospho-L-threonyl-[protein] + ADP + H(+)</text>
        <dbReference type="Rhea" id="RHEA:46608"/>
        <dbReference type="Rhea" id="RHEA-COMP:11060"/>
        <dbReference type="Rhea" id="RHEA-COMP:11605"/>
        <dbReference type="ChEBI" id="CHEBI:15378"/>
        <dbReference type="ChEBI" id="CHEBI:30013"/>
        <dbReference type="ChEBI" id="CHEBI:30616"/>
        <dbReference type="ChEBI" id="CHEBI:61977"/>
        <dbReference type="ChEBI" id="CHEBI:456216"/>
        <dbReference type="EC" id="2.7.11.1"/>
    </reaction>
</comment>
<dbReference type="InterPro" id="IPR032270">
    <property type="entry name" value="AMPK_C"/>
</dbReference>
<dbReference type="InterPro" id="IPR008271">
    <property type="entry name" value="Ser/Thr_kinase_AS"/>
</dbReference>
<dbReference type="InterPro" id="IPR013896">
    <property type="entry name" value="SNF1_UBA"/>
</dbReference>
<evidence type="ECO:0000256" key="6">
    <source>
        <dbReference type="ARBA" id="ARBA00022741"/>
    </source>
</evidence>
<evidence type="ECO:0000256" key="7">
    <source>
        <dbReference type="ARBA" id="ARBA00022777"/>
    </source>
</evidence>
<evidence type="ECO:0000256" key="5">
    <source>
        <dbReference type="ARBA" id="ARBA00022679"/>
    </source>
</evidence>
<dbReference type="Pfam" id="PF00069">
    <property type="entry name" value="Pkinase"/>
    <property type="match status" value="1"/>
</dbReference>
<keyword evidence="4" id="KW-0723">Serine/threonine-protein kinase</keyword>
<proteinExistence type="inferred from homology"/>
<evidence type="ECO:0000256" key="4">
    <source>
        <dbReference type="ARBA" id="ARBA00022527"/>
    </source>
</evidence>
<dbReference type="Pfam" id="PF08587">
    <property type="entry name" value="UBA_2"/>
    <property type="match status" value="1"/>
</dbReference>
<dbReference type="PANTHER" id="PTHR24346">
    <property type="entry name" value="MAP/MICROTUBULE AFFINITY-REGULATING KINASE"/>
    <property type="match status" value="1"/>
</dbReference>
<keyword evidence="8" id="KW-0067">ATP-binding</keyword>
<feature type="compositionally biased region" description="Polar residues" evidence="13">
    <location>
        <begin position="445"/>
        <end position="472"/>
    </location>
</feature>
<dbReference type="GO" id="GO:0004674">
    <property type="term" value="F:protein serine/threonine kinase activity"/>
    <property type="evidence" value="ECO:0007669"/>
    <property type="project" value="UniProtKB-KW"/>
</dbReference>
<evidence type="ECO:0000256" key="10">
    <source>
        <dbReference type="ARBA" id="ARBA00023277"/>
    </source>
</evidence>
<dbReference type="Proteomes" id="UP001218218">
    <property type="component" value="Unassembled WGS sequence"/>
</dbReference>
<evidence type="ECO:0000313" key="15">
    <source>
        <dbReference type="EMBL" id="KAJ7361076.1"/>
    </source>
</evidence>
<evidence type="ECO:0000256" key="9">
    <source>
        <dbReference type="ARBA" id="ARBA00023242"/>
    </source>
</evidence>
<comment type="similarity">
    <text evidence="2">Belongs to the protein kinase superfamily. CAMK Ser/Thr protein kinase family. SNF1 subfamily.</text>
</comment>
<dbReference type="GO" id="GO:0005737">
    <property type="term" value="C:cytoplasm"/>
    <property type="evidence" value="ECO:0007669"/>
    <property type="project" value="TreeGrafter"/>
</dbReference>
<evidence type="ECO:0000256" key="2">
    <source>
        <dbReference type="ARBA" id="ARBA00006234"/>
    </source>
</evidence>
<dbReference type="InterPro" id="IPR028375">
    <property type="entry name" value="KA1/Ssp2_C"/>
</dbReference>
<evidence type="ECO:0000256" key="13">
    <source>
        <dbReference type="SAM" id="MobiDB-lite"/>
    </source>
</evidence>
<dbReference type="GO" id="GO:0005634">
    <property type="term" value="C:nucleus"/>
    <property type="evidence" value="ECO:0007669"/>
    <property type="project" value="UniProtKB-SubCell"/>
</dbReference>
<dbReference type="Gene3D" id="3.30.310.80">
    <property type="entry name" value="Kinase associated domain 1, KA1"/>
    <property type="match status" value="1"/>
</dbReference>
<keyword evidence="9" id="KW-0539">Nucleus</keyword>
<evidence type="ECO:0000259" key="14">
    <source>
        <dbReference type="PROSITE" id="PS50011"/>
    </source>
</evidence>
<dbReference type="SUPFAM" id="SSF103243">
    <property type="entry name" value="KA1-like"/>
    <property type="match status" value="1"/>
</dbReference>
<accession>A0AAD7AJV6</accession>
<evidence type="ECO:0000313" key="16">
    <source>
        <dbReference type="Proteomes" id="UP001218218"/>
    </source>
</evidence>
<feature type="region of interest" description="Disordered" evidence="13">
    <location>
        <begin position="391"/>
        <end position="477"/>
    </location>
</feature>
<evidence type="ECO:0000256" key="12">
    <source>
        <dbReference type="ARBA" id="ARBA00048679"/>
    </source>
</evidence>
<dbReference type="PROSITE" id="PS50011">
    <property type="entry name" value="PROTEIN_KINASE_DOM"/>
    <property type="match status" value="1"/>
</dbReference>
<keyword evidence="7 15" id="KW-0418">Kinase</keyword>
<name>A0AAD7AJV6_9AGAR</name>
<evidence type="ECO:0000256" key="3">
    <source>
        <dbReference type="ARBA" id="ARBA00012513"/>
    </source>
</evidence>
<keyword evidence="16" id="KW-1185">Reference proteome</keyword>
<sequence length="646" mass="72353">MARALPTPTTMEAPNTPFEQFEPTQLGMYTVIDDIAEGTFGKVKMAIHTVTGHKVAMKFLSKAIIHRDRMKARVRREFEYMRLLRHPHIIKLYEVISTPTDIIFVLEYASGELFNYIVQHGRLTEDVGRRFFQQIMAGIEYSHRLKIVHRDLKPENILLDEYLNVKIADFGLSNETVDGEFLATSCGSPNYAAPEVIKGLKYSGPEIDVWSSGIILYVLLCGRLPFEDEVIGSLFEKISHVRYDAPTHLSPHAQNLIKSMLVADPTKRITVAQIMQHPWVTVKLPRYLTPLPPAPGPVVGHLSNLVTAPAVPLFDFEFVEGLGRIDDEVVDELVARLAGTDKEEVMHSLRRNDGIRGNQVKVAYMLLKDKKRVGKDLAIFAEQERDAELATMDPRNVLSPNALSPNGGDLDENPFDADFGEEEEDSADPDDGFYDVDVPEDDPASNVTILNSSLRNPEPSSTSTPTGRANSRQSRKTARWHFGIRSRSAPMEVMLEIYKTLLNMGMEWKEKRNLGCLGRMPTGRDDYSDDRSDENMRAAAGIFFVETRARVQDIVVLMNINLYKVDDQNYLVDFQHKKSYRASSLPGAGKFDPAPRGDSEGNDTQSMTGSSGRSLVENGVVADETVMSPFVFMDLATRLILELAGQ</sequence>
<comment type="caution">
    <text evidence="15">The sequence shown here is derived from an EMBL/GenBank/DDBJ whole genome shotgun (WGS) entry which is preliminary data.</text>
</comment>
<keyword evidence="10" id="KW-0119">Carbohydrate metabolism</keyword>
<dbReference type="FunFam" id="1.10.510.10:FF:000571">
    <property type="entry name" value="Maternal embryonic leucine zipper kinase"/>
    <property type="match status" value="1"/>
</dbReference>
<dbReference type="FunFam" id="3.30.200.20:FF:000042">
    <property type="entry name" value="Aurora kinase A"/>
    <property type="match status" value="1"/>
</dbReference>
<dbReference type="GO" id="GO:0035556">
    <property type="term" value="P:intracellular signal transduction"/>
    <property type="evidence" value="ECO:0007669"/>
    <property type="project" value="TreeGrafter"/>
</dbReference>
<dbReference type="InterPro" id="IPR000719">
    <property type="entry name" value="Prot_kinase_dom"/>
</dbReference>
<dbReference type="SUPFAM" id="SSF56112">
    <property type="entry name" value="Protein kinase-like (PK-like)"/>
    <property type="match status" value="1"/>
</dbReference>
<dbReference type="AlphaFoldDB" id="A0AAD7AJV6"/>
<comment type="subcellular location">
    <subcellularLocation>
        <location evidence="1">Nucleus</location>
    </subcellularLocation>
</comment>
<evidence type="ECO:0000256" key="1">
    <source>
        <dbReference type="ARBA" id="ARBA00004123"/>
    </source>
</evidence>
<dbReference type="InterPro" id="IPR011009">
    <property type="entry name" value="Kinase-like_dom_sf"/>
</dbReference>
<feature type="compositionally biased region" description="Acidic residues" evidence="13">
    <location>
        <begin position="409"/>
        <end position="443"/>
    </location>
</feature>
<feature type="compositionally biased region" description="Polar residues" evidence="13">
    <location>
        <begin position="602"/>
        <end position="613"/>
    </location>
</feature>
<reference evidence="15" key="1">
    <citation type="submission" date="2023-03" db="EMBL/GenBank/DDBJ databases">
        <title>Massive genome expansion in bonnet fungi (Mycena s.s.) driven by repeated elements and novel gene families across ecological guilds.</title>
        <authorList>
            <consortium name="Lawrence Berkeley National Laboratory"/>
            <person name="Harder C.B."/>
            <person name="Miyauchi S."/>
            <person name="Viragh M."/>
            <person name="Kuo A."/>
            <person name="Thoen E."/>
            <person name="Andreopoulos B."/>
            <person name="Lu D."/>
            <person name="Skrede I."/>
            <person name="Drula E."/>
            <person name="Henrissat B."/>
            <person name="Morin E."/>
            <person name="Kohler A."/>
            <person name="Barry K."/>
            <person name="LaButti K."/>
            <person name="Morin E."/>
            <person name="Salamov A."/>
            <person name="Lipzen A."/>
            <person name="Mereny Z."/>
            <person name="Hegedus B."/>
            <person name="Baldrian P."/>
            <person name="Stursova M."/>
            <person name="Weitz H."/>
            <person name="Taylor A."/>
            <person name="Grigoriev I.V."/>
            <person name="Nagy L.G."/>
            <person name="Martin F."/>
            <person name="Kauserud H."/>
        </authorList>
    </citation>
    <scope>NUCLEOTIDE SEQUENCE</scope>
    <source>
        <strain evidence="15">CBHHK002</strain>
    </source>
</reference>
<dbReference type="Pfam" id="PF16579">
    <property type="entry name" value="AdenylateSensor"/>
    <property type="match status" value="1"/>
</dbReference>
<dbReference type="SMART" id="SM00220">
    <property type="entry name" value="S_TKc"/>
    <property type="match status" value="1"/>
</dbReference>
<dbReference type="Gene3D" id="1.10.510.10">
    <property type="entry name" value="Transferase(Phosphotransferase) domain 1"/>
    <property type="match status" value="1"/>
</dbReference>
<dbReference type="PROSITE" id="PS00108">
    <property type="entry name" value="PROTEIN_KINASE_ST"/>
    <property type="match status" value="1"/>
</dbReference>
<dbReference type="EMBL" id="JARIHO010000005">
    <property type="protein sequence ID" value="KAJ7361076.1"/>
    <property type="molecule type" value="Genomic_DNA"/>
</dbReference>
<feature type="region of interest" description="Disordered" evidence="13">
    <location>
        <begin position="585"/>
        <end position="615"/>
    </location>
</feature>
<dbReference type="EC" id="2.7.11.1" evidence="3"/>
<comment type="catalytic activity">
    <reaction evidence="12">
        <text>L-seryl-[protein] + ATP = O-phospho-L-seryl-[protein] + ADP + H(+)</text>
        <dbReference type="Rhea" id="RHEA:17989"/>
        <dbReference type="Rhea" id="RHEA-COMP:9863"/>
        <dbReference type="Rhea" id="RHEA-COMP:11604"/>
        <dbReference type="ChEBI" id="CHEBI:15378"/>
        <dbReference type="ChEBI" id="CHEBI:29999"/>
        <dbReference type="ChEBI" id="CHEBI:30616"/>
        <dbReference type="ChEBI" id="CHEBI:83421"/>
        <dbReference type="ChEBI" id="CHEBI:456216"/>
        <dbReference type="EC" id="2.7.11.1"/>
    </reaction>
</comment>
<gene>
    <name evidence="15" type="ORF">DFH08DRAFT_843110</name>
</gene>
<organism evidence="15 16">
    <name type="scientific">Mycena albidolilacea</name>
    <dbReference type="NCBI Taxonomy" id="1033008"/>
    <lineage>
        <taxon>Eukaryota</taxon>
        <taxon>Fungi</taxon>
        <taxon>Dikarya</taxon>
        <taxon>Basidiomycota</taxon>
        <taxon>Agaricomycotina</taxon>
        <taxon>Agaricomycetes</taxon>
        <taxon>Agaricomycetidae</taxon>
        <taxon>Agaricales</taxon>
        <taxon>Marasmiineae</taxon>
        <taxon>Mycenaceae</taxon>
        <taxon>Mycena</taxon>
    </lineage>
</organism>
<keyword evidence="5" id="KW-0808">Transferase</keyword>
<dbReference type="PANTHER" id="PTHR24346:SF110">
    <property type="entry name" value="NON-SPECIFIC SERINE_THREONINE PROTEIN KINASE"/>
    <property type="match status" value="1"/>
</dbReference>
<dbReference type="GO" id="GO:0005524">
    <property type="term" value="F:ATP binding"/>
    <property type="evidence" value="ECO:0007669"/>
    <property type="project" value="UniProtKB-KW"/>
</dbReference>
<keyword evidence="6" id="KW-0547">Nucleotide-binding</keyword>
<evidence type="ECO:0000256" key="11">
    <source>
        <dbReference type="ARBA" id="ARBA00047899"/>
    </source>
</evidence>
<dbReference type="CDD" id="cd12122">
    <property type="entry name" value="AMPKA_C"/>
    <property type="match status" value="1"/>
</dbReference>
<protein>
    <recommendedName>
        <fullName evidence="3">non-specific serine/threonine protein kinase</fullName>
        <ecNumber evidence="3">2.7.11.1</ecNumber>
    </recommendedName>
</protein>